<dbReference type="AlphaFoldDB" id="A0A6B2L038"/>
<keyword evidence="4" id="KW-0812">Transmembrane</keyword>
<accession>A0A6B2L038</accession>
<evidence type="ECO:0000256" key="1">
    <source>
        <dbReference type="ARBA" id="ARBA00022737"/>
    </source>
</evidence>
<keyword evidence="4" id="KW-1133">Transmembrane helix</keyword>
<feature type="transmembrane region" description="Helical" evidence="4">
    <location>
        <begin position="560"/>
        <end position="579"/>
    </location>
</feature>
<feature type="coiled-coil region" evidence="3">
    <location>
        <begin position="457"/>
        <end position="492"/>
    </location>
</feature>
<dbReference type="PANTHER" id="PTHR24111">
    <property type="entry name" value="LEUCINE-RICH REPEAT-CONTAINING PROTEIN 34"/>
    <property type="match status" value="1"/>
</dbReference>
<keyword evidence="3" id="KW-0175">Coiled coil</keyword>
<organism evidence="5">
    <name type="scientific">Arcella intermedia</name>
    <dbReference type="NCBI Taxonomy" id="1963864"/>
    <lineage>
        <taxon>Eukaryota</taxon>
        <taxon>Amoebozoa</taxon>
        <taxon>Tubulinea</taxon>
        <taxon>Elardia</taxon>
        <taxon>Arcellinida</taxon>
        <taxon>Sphaerothecina</taxon>
        <taxon>Arcellidae</taxon>
        <taxon>Arcella</taxon>
    </lineage>
</organism>
<proteinExistence type="predicted"/>
<evidence type="ECO:0008006" key="6">
    <source>
        <dbReference type="Google" id="ProtNLM"/>
    </source>
</evidence>
<name>A0A6B2L038_9EUKA</name>
<dbReference type="InterPro" id="IPR014756">
    <property type="entry name" value="Ig_E-set"/>
</dbReference>
<dbReference type="SMART" id="SM00368">
    <property type="entry name" value="LRR_RI"/>
    <property type="match status" value="9"/>
</dbReference>
<keyword evidence="4" id="KW-0472">Membrane</keyword>
<evidence type="ECO:0000256" key="2">
    <source>
        <dbReference type="PROSITE-ProRule" id="PRU00087"/>
    </source>
</evidence>
<keyword evidence="1" id="KW-0677">Repeat</keyword>
<dbReference type="InterPro" id="IPR001611">
    <property type="entry name" value="Leu-rich_rpt"/>
</dbReference>
<protein>
    <recommendedName>
        <fullName evidence="6">Leucine Rich Repeat family protein</fullName>
    </recommendedName>
</protein>
<dbReference type="PROSITE" id="PS50194">
    <property type="entry name" value="FILAMIN_REPEAT"/>
    <property type="match status" value="1"/>
</dbReference>
<dbReference type="Gene3D" id="2.60.40.10">
    <property type="entry name" value="Immunoglobulins"/>
    <property type="match status" value="1"/>
</dbReference>
<dbReference type="SUPFAM" id="SSF52047">
    <property type="entry name" value="RNI-like"/>
    <property type="match status" value="1"/>
</dbReference>
<evidence type="ECO:0000256" key="3">
    <source>
        <dbReference type="SAM" id="Coils"/>
    </source>
</evidence>
<dbReference type="InterPro" id="IPR032675">
    <property type="entry name" value="LRR_dom_sf"/>
</dbReference>
<dbReference type="InterPro" id="IPR013783">
    <property type="entry name" value="Ig-like_fold"/>
</dbReference>
<dbReference type="InterPro" id="IPR052201">
    <property type="entry name" value="LRR-containing_regulator"/>
</dbReference>
<dbReference type="InterPro" id="IPR017868">
    <property type="entry name" value="Filamin/ABP280_repeat-like"/>
</dbReference>
<sequence length="584" mass="65641">MKLKKILEVNPHIHSLNLCYNRIGNTCLPQFLTSLNVSVLDLSGNEDLSTEGAQIIGNYLKSNHTLRVINLSNCQIGDPGIISIFNGLMQNSSLKCINLSDNKFGPEGISSLASYLAVNNTLETLNLSSSVFSLSRNTIGDEGAEMIGKSLSQNHGITNLNLSNNQISSKGLVPIASSFKTNRLHYLDLSHNKFQGDEGIASFTEYLEYNQTLTSLDLSNCGISDEGATLFSNLLRTNSTVKTLSLSMGTITCLGASRIAEALSTNTTLTSLNFSNNQISDEGAEKLKQALQTNTTITFLNLIANKISSHLEYRVNSYCWINGKQYSIVFPEHEFIAGKTESFSIDKRIDTRNPLIEVEIVFGNHHIPSVCSEGPRSSIMVKFTPKHLGSIQIHLKINGKLLLGCPFIKNVISSSPKTSQDSKSTLLPTSSLKYGKLSSIGRESSLFLQLDNEIERLKQLEGLNHQQILEIQEQQSNQLDKYKEHLKDTSSKFKSLQDHQIQIFKQYQQQQTQQFQRYNEKIDKEVSHMENIKTEQDLQRKELKTQEKQIQSLKHQISTLWWFIPFQFLSFSCIIIYLLKFHKS</sequence>
<reference evidence="5" key="1">
    <citation type="journal article" date="2020" name="J. Eukaryot. Microbiol.">
        <title>De novo Sequencing, Assembly and Annotation of the Transcriptome for the Free-Living Testate Amoeba Arcella intermedia.</title>
        <authorList>
            <person name="Ribeiro G.M."/>
            <person name="Porfirio-Sousa A.L."/>
            <person name="Maurer-Alcala X.X."/>
            <person name="Katz L.A."/>
            <person name="Lahr D.J.G."/>
        </authorList>
    </citation>
    <scope>NUCLEOTIDE SEQUENCE</scope>
</reference>
<dbReference type="EMBL" id="GIBP01001405">
    <property type="protein sequence ID" value="NDV30374.1"/>
    <property type="molecule type" value="Transcribed_RNA"/>
</dbReference>
<dbReference type="PANTHER" id="PTHR24111:SF0">
    <property type="entry name" value="LEUCINE-RICH REPEAT-CONTAINING PROTEIN"/>
    <property type="match status" value="1"/>
</dbReference>
<feature type="repeat" description="Filamin" evidence="2">
    <location>
        <begin position="337"/>
        <end position="411"/>
    </location>
</feature>
<dbReference type="Pfam" id="PF13516">
    <property type="entry name" value="LRR_6"/>
    <property type="match status" value="6"/>
</dbReference>
<dbReference type="Gene3D" id="3.80.10.10">
    <property type="entry name" value="Ribonuclease Inhibitor"/>
    <property type="match status" value="3"/>
</dbReference>
<dbReference type="SUPFAM" id="SSF81296">
    <property type="entry name" value="E set domains"/>
    <property type="match status" value="1"/>
</dbReference>
<feature type="coiled-coil region" evidence="3">
    <location>
        <begin position="529"/>
        <end position="556"/>
    </location>
</feature>
<evidence type="ECO:0000313" key="5">
    <source>
        <dbReference type="EMBL" id="NDV30374.1"/>
    </source>
</evidence>
<evidence type="ECO:0000256" key="4">
    <source>
        <dbReference type="SAM" id="Phobius"/>
    </source>
</evidence>